<dbReference type="AlphaFoldDB" id="A0A074MAV4"/>
<feature type="transmembrane region" description="Helical" evidence="1">
    <location>
        <begin position="181"/>
        <end position="205"/>
    </location>
</feature>
<accession>A0A074MAV4</accession>
<dbReference type="PANTHER" id="PTHR43471:SF1">
    <property type="entry name" value="ABC TRANSPORTER PERMEASE PROTEIN NOSY-RELATED"/>
    <property type="match status" value="1"/>
</dbReference>
<keyword evidence="1" id="KW-1133">Transmembrane helix</keyword>
<organism evidence="2 3">
    <name type="scientific">Tumebacillus flagellatus</name>
    <dbReference type="NCBI Taxonomy" id="1157490"/>
    <lineage>
        <taxon>Bacteria</taxon>
        <taxon>Bacillati</taxon>
        <taxon>Bacillota</taxon>
        <taxon>Bacilli</taxon>
        <taxon>Bacillales</taxon>
        <taxon>Alicyclobacillaceae</taxon>
        <taxon>Tumebacillus</taxon>
    </lineage>
</organism>
<dbReference type="EMBL" id="JMIR01000015">
    <property type="protein sequence ID" value="KEO83047.1"/>
    <property type="molecule type" value="Genomic_DNA"/>
</dbReference>
<evidence type="ECO:0000256" key="1">
    <source>
        <dbReference type="SAM" id="Phobius"/>
    </source>
</evidence>
<feature type="transmembrane region" description="Helical" evidence="1">
    <location>
        <begin position="217"/>
        <end position="240"/>
    </location>
</feature>
<gene>
    <name evidence="2" type="ORF">EL26_12220</name>
</gene>
<keyword evidence="1" id="KW-0472">Membrane</keyword>
<dbReference type="STRING" id="1157490.EL26_12220"/>
<dbReference type="Pfam" id="PF12679">
    <property type="entry name" value="ABC2_membrane_2"/>
    <property type="match status" value="1"/>
</dbReference>
<protein>
    <recommendedName>
        <fullName evidence="4">ABC transporter permease</fullName>
    </recommendedName>
</protein>
<name>A0A074MAV4_9BACL</name>
<dbReference type="Proteomes" id="UP000027931">
    <property type="component" value="Unassembled WGS sequence"/>
</dbReference>
<reference evidence="2 3" key="1">
    <citation type="journal article" date="2013" name="Int. J. Syst. Evol. Microbiol.">
        <title>Tumebacillus flagellatus sp. nov., an alpha-amylase/pullulanase-producing bacterium isolated from cassava wastewater.</title>
        <authorList>
            <person name="Wang Q."/>
            <person name="Xie N."/>
            <person name="Qin Y."/>
            <person name="Shen N."/>
            <person name="Zhu J."/>
            <person name="Mi H."/>
            <person name="Huang R."/>
        </authorList>
    </citation>
    <scope>NUCLEOTIDE SEQUENCE [LARGE SCALE GENOMIC DNA]</scope>
    <source>
        <strain evidence="2 3">GST4</strain>
    </source>
</reference>
<sequence length="278" mass="31140">MNKAAVWAIARKDMRSMTSNKQVWISMIILPLIFGLIFPVAAVFLGKSMDMTTEKNLKFYHTITSNMPDQLQALLNVNPNMLPNEQIVYFILNFMCPSFFLMIPMVTTSMIAANSMVGEKERRTMESLLFAPISVLDLFVGKVLSAFLPALAVSFGAFFGFAVIVDALTYNTFHALIIPNANWLMLMFWVIPTITLCVILFNVLISARVKTFQAAQNLSGVVVLPVVLLIVSNASGLLLFGPLPMLIFGIVVLLLSLFFLSRIAKWNQRHVLFEKQIH</sequence>
<feature type="transmembrane region" description="Helical" evidence="1">
    <location>
        <begin position="23"/>
        <end position="45"/>
    </location>
</feature>
<evidence type="ECO:0000313" key="3">
    <source>
        <dbReference type="Proteomes" id="UP000027931"/>
    </source>
</evidence>
<evidence type="ECO:0008006" key="4">
    <source>
        <dbReference type="Google" id="ProtNLM"/>
    </source>
</evidence>
<evidence type="ECO:0000313" key="2">
    <source>
        <dbReference type="EMBL" id="KEO83047.1"/>
    </source>
</evidence>
<dbReference type="eggNOG" id="COG1668">
    <property type="taxonomic scope" value="Bacteria"/>
</dbReference>
<dbReference type="GO" id="GO:0005886">
    <property type="term" value="C:plasma membrane"/>
    <property type="evidence" value="ECO:0007669"/>
    <property type="project" value="UniProtKB-SubCell"/>
</dbReference>
<dbReference type="PANTHER" id="PTHR43471">
    <property type="entry name" value="ABC TRANSPORTER PERMEASE"/>
    <property type="match status" value="1"/>
</dbReference>
<dbReference type="GO" id="GO:0140359">
    <property type="term" value="F:ABC-type transporter activity"/>
    <property type="evidence" value="ECO:0007669"/>
    <property type="project" value="InterPro"/>
</dbReference>
<dbReference type="OrthoDB" id="72437at2"/>
<feature type="transmembrane region" description="Helical" evidence="1">
    <location>
        <begin position="128"/>
        <end position="161"/>
    </location>
</feature>
<dbReference type="RefSeq" id="WP_038088609.1">
    <property type="nucleotide sequence ID" value="NZ_JMIR01000015.1"/>
</dbReference>
<keyword evidence="3" id="KW-1185">Reference proteome</keyword>
<comment type="caution">
    <text evidence="2">The sequence shown here is derived from an EMBL/GenBank/DDBJ whole genome shotgun (WGS) entry which is preliminary data.</text>
</comment>
<proteinExistence type="predicted"/>
<feature type="transmembrane region" description="Helical" evidence="1">
    <location>
        <begin position="246"/>
        <end position="264"/>
    </location>
</feature>
<keyword evidence="1" id="KW-0812">Transmembrane</keyword>
<feature type="transmembrane region" description="Helical" evidence="1">
    <location>
        <begin position="87"/>
        <end position="107"/>
    </location>
</feature>